<evidence type="ECO:0000313" key="2">
    <source>
        <dbReference type="Proteomes" id="UP000735874"/>
    </source>
</evidence>
<dbReference type="EMBL" id="RCMG01000593">
    <property type="protein sequence ID" value="KAG2851648.1"/>
    <property type="molecule type" value="Genomic_DNA"/>
</dbReference>
<dbReference type="Proteomes" id="UP000735874">
    <property type="component" value="Unassembled WGS sequence"/>
</dbReference>
<gene>
    <name evidence="1" type="ORF">PC113_g15713</name>
</gene>
<reference evidence="1" key="1">
    <citation type="submission" date="2018-10" db="EMBL/GenBank/DDBJ databases">
        <title>Effector identification in a new, highly contiguous assembly of the strawberry crown rot pathogen Phytophthora cactorum.</title>
        <authorList>
            <person name="Armitage A.D."/>
            <person name="Nellist C.F."/>
            <person name="Bates H."/>
            <person name="Vickerstaff R.J."/>
            <person name="Harrison R.J."/>
        </authorList>
    </citation>
    <scope>NUCLEOTIDE SEQUENCE</scope>
    <source>
        <strain evidence="1">15-7</strain>
    </source>
</reference>
<protein>
    <submittedName>
        <fullName evidence="1">Uncharacterized protein</fullName>
    </submittedName>
</protein>
<organism evidence="1 2">
    <name type="scientific">Phytophthora cactorum</name>
    <dbReference type="NCBI Taxonomy" id="29920"/>
    <lineage>
        <taxon>Eukaryota</taxon>
        <taxon>Sar</taxon>
        <taxon>Stramenopiles</taxon>
        <taxon>Oomycota</taxon>
        <taxon>Peronosporomycetes</taxon>
        <taxon>Peronosporales</taxon>
        <taxon>Peronosporaceae</taxon>
        <taxon>Phytophthora</taxon>
    </lineage>
</organism>
<name>A0A8T0YTU6_9STRA</name>
<sequence length="49" mass="5673">MRWVSVSWAYLKEPSPTQHPEPELPSLTLYVRRLNTQTSHARASPRKVA</sequence>
<comment type="caution">
    <text evidence="1">The sequence shown here is derived from an EMBL/GenBank/DDBJ whole genome shotgun (WGS) entry which is preliminary data.</text>
</comment>
<dbReference type="AlphaFoldDB" id="A0A8T0YTU6"/>
<proteinExistence type="predicted"/>
<accession>A0A8T0YTU6</accession>
<evidence type="ECO:0000313" key="1">
    <source>
        <dbReference type="EMBL" id="KAG2851648.1"/>
    </source>
</evidence>